<name>A0A914ULJ7_9BILA</name>
<dbReference type="Pfam" id="PF00112">
    <property type="entry name" value="Peptidase_C1"/>
    <property type="match status" value="1"/>
</dbReference>
<evidence type="ECO:0000313" key="9">
    <source>
        <dbReference type="WBParaSite" id="PSAMB.scaffold10980size3690.g33787.t1"/>
    </source>
</evidence>
<feature type="domain" description="Peptidase C1A papain C-terminal" evidence="7">
    <location>
        <begin position="1"/>
        <end position="42"/>
    </location>
</feature>
<sequence>HIVSVAGWGVEERTGIEYWIVRNSWGEPWGENGWFRVVTSKYENGTGNDYNMRIEESCWYADPDIRSNDVNDSDEPEDDVVVCGNVTGWWRNKHGSDVFLKIVGSPGRLAGRYVTAVETSKGAAGSTPVLVSGTVEQSLITFHAAWQNGESMATWIGQCHRVNGRLSIETSWILKSKVADCDDHWMSNRFGQDTFIRSSGPNKHETGASRSSGGL</sequence>
<evidence type="ECO:0000259" key="7">
    <source>
        <dbReference type="Pfam" id="PF00112"/>
    </source>
</evidence>
<keyword evidence="8" id="KW-1185">Reference proteome</keyword>
<comment type="subcellular location">
    <subcellularLocation>
        <location evidence="1">Secreted</location>
    </subcellularLocation>
</comment>
<dbReference type="InterPro" id="IPR038765">
    <property type="entry name" value="Papain-like_cys_pep_sf"/>
</dbReference>
<feature type="region of interest" description="Disordered" evidence="6">
    <location>
        <begin position="196"/>
        <end position="215"/>
    </location>
</feature>
<evidence type="ECO:0000256" key="1">
    <source>
        <dbReference type="ARBA" id="ARBA00004613"/>
    </source>
</evidence>
<dbReference type="Gene3D" id="3.90.70.10">
    <property type="entry name" value="Cysteine proteinases"/>
    <property type="match status" value="1"/>
</dbReference>
<accession>A0A914ULJ7</accession>
<reference evidence="9" key="1">
    <citation type="submission" date="2022-11" db="UniProtKB">
        <authorList>
            <consortium name="WormBaseParasite"/>
        </authorList>
    </citation>
    <scope>IDENTIFICATION</scope>
</reference>
<dbReference type="InterPro" id="IPR005469">
    <property type="entry name" value="Avidin"/>
</dbReference>
<dbReference type="PRINTS" id="PR00709">
    <property type="entry name" value="AVIDIN"/>
</dbReference>
<dbReference type="AlphaFoldDB" id="A0A914ULJ7"/>
<dbReference type="InterPro" id="IPR025661">
    <property type="entry name" value="Pept_asp_AS"/>
</dbReference>
<dbReference type="Pfam" id="PF01382">
    <property type="entry name" value="Avidin"/>
    <property type="match status" value="1"/>
</dbReference>
<dbReference type="InterPro" id="IPR036896">
    <property type="entry name" value="Avidin-like_sf"/>
</dbReference>
<evidence type="ECO:0000256" key="6">
    <source>
        <dbReference type="SAM" id="MobiDB-lite"/>
    </source>
</evidence>
<dbReference type="GO" id="GO:0005576">
    <property type="term" value="C:extracellular region"/>
    <property type="evidence" value="ECO:0007669"/>
    <property type="project" value="UniProtKB-SubCell"/>
</dbReference>
<dbReference type="InterPro" id="IPR005468">
    <property type="entry name" value="Avidin/str"/>
</dbReference>
<evidence type="ECO:0000256" key="5">
    <source>
        <dbReference type="ARBA" id="ARBA00023267"/>
    </source>
</evidence>
<dbReference type="InterPro" id="IPR051764">
    <property type="entry name" value="Avidin/Streptavidin-rel"/>
</dbReference>
<dbReference type="GO" id="GO:0008234">
    <property type="term" value="F:cysteine-type peptidase activity"/>
    <property type="evidence" value="ECO:0007669"/>
    <property type="project" value="InterPro"/>
</dbReference>
<evidence type="ECO:0000256" key="2">
    <source>
        <dbReference type="ARBA" id="ARBA00006297"/>
    </source>
</evidence>
<evidence type="ECO:0000256" key="4">
    <source>
        <dbReference type="ARBA" id="ARBA00022729"/>
    </source>
</evidence>
<comment type="similarity">
    <text evidence="2">Belongs to the avidin/streptavidin family.</text>
</comment>
<keyword evidence="4" id="KW-0732">Signal</keyword>
<dbReference type="SUPFAM" id="SSF50876">
    <property type="entry name" value="Avidin/streptavidin"/>
    <property type="match status" value="1"/>
</dbReference>
<evidence type="ECO:0000256" key="3">
    <source>
        <dbReference type="ARBA" id="ARBA00022525"/>
    </source>
</evidence>
<dbReference type="WBParaSite" id="PSAMB.scaffold10980size3690.g33787.t1">
    <property type="protein sequence ID" value="PSAMB.scaffold10980size3690.g33787.t1"/>
    <property type="gene ID" value="PSAMB.scaffold10980size3690.g33787"/>
</dbReference>
<protein>
    <submittedName>
        <fullName evidence="9">Peptidase C1A papain C-terminal domain-containing protein</fullName>
    </submittedName>
</protein>
<dbReference type="PANTHER" id="PTHR34399">
    <property type="entry name" value="AVIDIN-RELATED"/>
    <property type="match status" value="1"/>
</dbReference>
<keyword evidence="5" id="KW-0092">Biotin</keyword>
<dbReference type="GO" id="GO:0009374">
    <property type="term" value="F:biotin binding"/>
    <property type="evidence" value="ECO:0007669"/>
    <property type="project" value="InterPro"/>
</dbReference>
<dbReference type="GO" id="GO:0006508">
    <property type="term" value="P:proteolysis"/>
    <property type="evidence" value="ECO:0007669"/>
    <property type="project" value="InterPro"/>
</dbReference>
<organism evidence="8 9">
    <name type="scientific">Plectus sambesii</name>
    <dbReference type="NCBI Taxonomy" id="2011161"/>
    <lineage>
        <taxon>Eukaryota</taxon>
        <taxon>Metazoa</taxon>
        <taxon>Ecdysozoa</taxon>
        <taxon>Nematoda</taxon>
        <taxon>Chromadorea</taxon>
        <taxon>Plectida</taxon>
        <taxon>Plectina</taxon>
        <taxon>Plectoidea</taxon>
        <taxon>Plectidae</taxon>
        <taxon>Plectus</taxon>
    </lineage>
</organism>
<dbReference type="PROSITE" id="PS51326">
    <property type="entry name" value="AVIDIN_2"/>
    <property type="match status" value="1"/>
</dbReference>
<dbReference type="Proteomes" id="UP000887566">
    <property type="component" value="Unplaced"/>
</dbReference>
<keyword evidence="3" id="KW-0964">Secreted</keyword>
<proteinExistence type="inferred from homology"/>
<dbReference type="Gene3D" id="2.40.128.30">
    <property type="entry name" value="Avidin-like"/>
    <property type="match status" value="1"/>
</dbReference>
<dbReference type="InterPro" id="IPR000668">
    <property type="entry name" value="Peptidase_C1A_C"/>
</dbReference>
<dbReference type="PROSITE" id="PS00640">
    <property type="entry name" value="THIOL_PROTEASE_ASN"/>
    <property type="match status" value="1"/>
</dbReference>
<evidence type="ECO:0000313" key="8">
    <source>
        <dbReference type="Proteomes" id="UP000887566"/>
    </source>
</evidence>
<dbReference type="SUPFAM" id="SSF54001">
    <property type="entry name" value="Cysteine proteinases"/>
    <property type="match status" value="1"/>
</dbReference>